<evidence type="ECO:0000259" key="1">
    <source>
        <dbReference type="PROSITE" id="PS51281"/>
    </source>
</evidence>
<proteinExistence type="predicted"/>
<dbReference type="InParanoid" id="E4XH15"/>
<dbReference type="Proteomes" id="UP000001307">
    <property type="component" value="Unassembled WGS sequence"/>
</dbReference>
<reference evidence="2" key="1">
    <citation type="journal article" date="2010" name="Science">
        <title>Plasticity of animal genome architecture unmasked by rapid evolution of a pelagic tunicate.</title>
        <authorList>
            <person name="Denoeud F."/>
            <person name="Henriet S."/>
            <person name="Mungpakdee S."/>
            <person name="Aury J.M."/>
            <person name="Da Silva C."/>
            <person name="Brinkmann H."/>
            <person name="Mikhaleva J."/>
            <person name="Olsen L.C."/>
            <person name="Jubin C."/>
            <person name="Canestro C."/>
            <person name="Bouquet J.M."/>
            <person name="Danks G."/>
            <person name="Poulain J."/>
            <person name="Campsteijn C."/>
            <person name="Adamski M."/>
            <person name="Cross I."/>
            <person name="Yadetie F."/>
            <person name="Muffato M."/>
            <person name="Louis A."/>
            <person name="Butcher S."/>
            <person name="Tsagkogeorga G."/>
            <person name="Konrad A."/>
            <person name="Singh S."/>
            <person name="Jensen M.F."/>
            <person name="Cong E.H."/>
            <person name="Eikeseth-Otteraa H."/>
            <person name="Noel B."/>
            <person name="Anthouard V."/>
            <person name="Porcel B.M."/>
            <person name="Kachouri-Lafond R."/>
            <person name="Nishino A."/>
            <person name="Ugolini M."/>
            <person name="Chourrout P."/>
            <person name="Nishida H."/>
            <person name="Aasland R."/>
            <person name="Huzurbazar S."/>
            <person name="Westhof E."/>
            <person name="Delsuc F."/>
            <person name="Lehrach H."/>
            <person name="Reinhardt R."/>
            <person name="Weissenbach J."/>
            <person name="Roy S.W."/>
            <person name="Artiguenave F."/>
            <person name="Postlethwait J.H."/>
            <person name="Manak J.R."/>
            <person name="Thompson E.M."/>
            <person name="Jaillon O."/>
            <person name="Du Pasquier L."/>
            <person name="Boudinot P."/>
            <person name="Liberles D.A."/>
            <person name="Volff J.N."/>
            <person name="Philippe H."/>
            <person name="Lenhard B."/>
            <person name="Roest Crollius H."/>
            <person name="Wincker P."/>
            <person name="Chourrout D."/>
        </authorList>
    </citation>
    <scope>NUCLEOTIDE SEQUENCE [LARGE SCALE GENOMIC DNA]</scope>
</reference>
<gene>
    <name evidence="2" type="ORF">GSOID_T00010781001</name>
</gene>
<dbReference type="GO" id="GO:0051028">
    <property type="term" value="P:mRNA transport"/>
    <property type="evidence" value="ECO:0007669"/>
    <property type="project" value="InterPro"/>
</dbReference>
<evidence type="ECO:0000313" key="2">
    <source>
        <dbReference type="EMBL" id="CBY09963.1"/>
    </source>
</evidence>
<protein>
    <recommendedName>
        <fullName evidence="1">TAP-C domain-containing protein</fullName>
    </recommendedName>
</protein>
<dbReference type="PROSITE" id="PS51281">
    <property type="entry name" value="TAP_C"/>
    <property type="match status" value="1"/>
</dbReference>
<sequence>MAYIFVSAGWNANHSVVQFFHDDSENGTPREAFYQENKKPRMILLDRKGAGAIDAFDDDISPNLSMDSDLGLKCLVPDWCWRFD</sequence>
<dbReference type="InterPro" id="IPR005637">
    <property type="entry name" value="TAP_C_dom"/>
</dbReference>
<feature type="domain" description="TAP-C" evidence="1">
    <location>
        <begin position="1"/>
        <end position="36"/>
    </location>
</feature>
<organism evidence="2">
    <name type="scientific">Oikopleura dioica</name>
    <name type="common">Tunicate</name>
    <dbReference type="NCBI Taxonomy" id="34765"/>
    <lineage>
        <taxon>Eukaryota</taxon>
        <taxon>Metazoa</taxon>
        <taxon>Chordata</taxon>
        <taxon>Tunicata</taxon>
        <taxon>Appendicularia</taxon>
        <taxon>Copelata</taxon>
        <taxon>Oikopleuridae</taxon>
        <taxon>Oikopleura</taxon>
    </lineage>
</organism>
<name>E4XH15_OIKDI</name>
<dbReference type="GO" id="GO:0005634">
    <property type="term" value="C:nucleus"/>
    <property type="evidence" value="ECO:0007669"/>
    <property type="project" value="InterPro"/>
</dbReference>
<evidence type="ECO:0000313" key="3">
    <source>
        <dbReference type="Proteomes" id="UP000001307"/>
    </source>
</evidence>
<dbReference type="EMBL" id="FN653050">
    <property type="protein sequence ID" value="CBY09963.1"/>
    <property type="molecule type" value="Genomic_DNA"/>
</dbReference>
<dbReference type="AlphaFoldDB" id="E4XH15"/>
<accession>E4XH15</accession>
<keyword evidence="3" id="KW-1185">Reference proteome</keyword>